<dbReference type="Pfam" id="PF05678">
    <property type="entry name" value="VQ"/>
    <property type="match status" value="1"/>
</dbReference>
<dbReference type="InterPro" id="IPR008889">
    <property type="entry name" value="VQ"/>
</dbReference>
<protein>
    <recommendedName>
        <fullName evidence="1">VQ domain-containing protein</fullName>
    </recommendedName>
</protein>
<dbReference type="PANTHER" id="PTHR34794">
    <property type="entry name" value="EXPRESSED PROTEIN"/>
    <property type="match status" value="1"/>
</dbReference>
<dbReference type="PANTHER" id="PTHR34794:SF1">
    <property type="entry name" value="OS10G0101800 PROTEIN"/>
    <property type="match status" value="1"/>
</dbReference>
<keyword evidence="3" id="KW-1185">Reference proteome</keyword>
<dbReference type="EMBL" id="JBJKBG010000008">
    <property type="protein sequence ID" value="KAL3726239.1"/>
    <property type="molecule type" value="Genomic_DNA"/>
</dbReference>
<accession>A0ABD3JI13</accession>
<gene>
    <name evidence="2" type="ORF">ACJRO7_031169</name>
</gene>
<dbReference type="Proteomes" id="UP001634007">
    <property type="component" value="Unassembled WGS sequence"/>
</dbReference>
<evidence type="ECO:0000313" key="3">
    <source>
        <dbReference type="Proteomes" id="UP001634007"/>
    </source>
</evidence>
<dbReference type="InterPro" id="IPR039610">
    <property type="entry name" value="VQ29"/>
</dbReference>
<dbReference type="AlphaFoldDB" id="A0ABD3JI13"/>
<evidence type="ECO:0000313" key="2">
    <source>
        <dbReference type="EMBL" id="KAL3726239.1"/>
    </source>
</evidence>
<comment type="caution">
    <text evidence="2">The sequence shown here is derived from an EMBL/GenBank/DDBJ whole genome shotgun (WGS) entry which is preliminary data.</text>
</comment>
<organism evidence="2 3">
    <name type="scientific">Eucalyptus globulus</name>
    <name type="common">Tasmanian blue gum</name>
    <dbReference type="NCBI Taxonomy" id="34317"/>
    <lineage>
        <taxon>Eukaryota</taxon>
        <taxon>Viridiplantae</taxon>
        <taxon>Streptophyta</taxon>
        <taxon>Embryophyta</taxon>
        <taxon>Tracheophyta</taxon>
        <taxon>Spermatophyta</taxon>
        <taxon>Magnoliopsida</taxon>
        <taxon>eudicotyledons</taxon>
        <taxon>Gunneridae</taxon>
        <taxon>Pentapetalae</taxon>
        <taxon>rosids</taxon>
        <taxon>malvids</taxon>
        <taxon>Myrtales</taxon>
        <taxon>Myrtaceae</taxon>
        <taxon>Myrtoideae</taxon>
        <taxon>Eucalypteae</taxon>
        <taxon>Eucalyptus</taxon>
    </lineage>
</organism>
<sequence>MNLPPQLPSLPLSLSLSLSAEHIYSLAFSFSKHIFCSEARSFRSKPEEKRIWRDIHQQLPWFHKSLHSVRQPPAKPWKKPTAPVPPNPTWVYKVEPINFRELVQKLTGAPSRQQQLPHHPPVRRLQEAAPPPLELLMPNPVRSEINNNNAAAAGKAATPLSAVYRELVSEGLEKKSPHKFGDGFELSLPPSFLGWNTIPMLSPGTLSGF</sequence>
<name>A0ABD3JI13_EUCGL</name>
<feature type="domain" description="VQ" evidence="1">
    <location>
        <begin position="88"/>
        <end position="111"/>
    </location>
</feature>
<proteinExistence type="predicted"/>
<reference evidence="2 3" key="1">
    <citation type="submission" date="2024-11" db="EMBL/GenBank/DDBJ databases">
        <title>Chromosome-level genome assembly of Eucalyptus globulus Labill. provides insights into its genome evolution.</title>
        <authorList>
            <person name="Li X."/>
        </authorList>
    </citation>
    <scope>NUCLEOTIDE SEQUENCE [LARGE SCALE GENOMIC DNA]</scope>
    <source>
        <strain evidence="2">CL2024</strain>
        <tissue evidence="2">Fresh tender leaves</tissue>
    </source>
</reference>
<evidence type="ECO:0000259" key="1">
    <source>
        <dbReference type="Pfam" id="PF05678"/>
    </source>
</evidence>